<name>A0ACB8YMH3_9ASTR</name>
<proteinExistence type="predicted"/>
<protein>
    <submittedName>
        <fullName evidence="1">Uncharacterized protein</fullName>
    </submittedName>
</protein>
<dbReference type="Proteomes" id="UP001056120">
    <property type="component" value="Linkage Group LG27"/>
</dbReference>
<reference evidence="2" key="1">
    <citation type="journal article" date="2022" name="Mol. Ecol. Resour.">
        <title>The genomes of chicory, endive, great burdock and yacon provide insights into Asteraceae palaeo-polyploidization history and plant inulin production.</title>
        <authorList>
            <person name="Fan W."/>
            <person name="Wang S."/>
            <person name="Wang H."/>
            <person name="Wang A."/>
            <person name="Jiang F."/>
            <person name="Liu H."/>
            <person name="Zhao H."/>
            <person name="Xu D."/>
            <person name="Zhang Y."/>
        </authorList>
    </citation>
    <scope>NUCLEOTIDE SEQUENCE [LARGE SCALE GENOMIC DNA]</scope>
    <source>
        <strain evidence="2">cv. Yunnan</strain>
    </source>
</reference>
<evidence type="ECO:0000313" key="2">
    <source>
        <dbReference type="Proteomes" id="UP001056120"/>
    </source>
</evidence>
<sequence length="131" mass="14794">MLVCLILSQSSDTTCRIVRLQGDSVLVDIGGNNSNQQSKQGIIVCMLGEARHCPLLVAPVRFLLLGVWQLLLQKEFNIVQGVFSLNLSSPHNHHTNRIRKSIEQGRWIRFVWGEALFFSDCQVIGVDLNFF</sequence>
<comment type="caution">
    <text evidence="1">The sequence shown here is derived from an EMBL/GenBank/DDBJ whole genome shotgun (WGS) entry which is preliminary data.</text>
</comment>
<gene>
    <name evidence="1" type="ORF">L1987_79995</name>
</gene>
<accession>A0ACB8YMH3</accession>
<organism evidence="1 2">
    <name type="scientific">Smallanthus sonchifolius</name>
    <dbReference type="NCBI Taxonomy" id="185202"/>
    <lineage>
        <taxon>Eukaryota</taxon>
        <taxon>Viridiplantae</taxon>
        <taxon>Streptophyta</taxon>
        <taxon>Embryophyta</taxon>
        <taxon>Tracheophyta</taxon>
        <taxon>Spermatophyta</taxon>
        <taxon>Magnoliopsida</taxon>
        <taxon>eudicotyledons</taxon>
        <taxon>Gunneridae</taxon>
        <taxon>Pentapetalae</taxon>
        <taxon>asterids</taxon>
        <taxon>campanulids</taxon>
        <taxon>Asterales</taxon>
        <taxon>Asteraceae</taxon>
        <taxon>Asteroideae</taxon>
        <taxon>Heliantheae alliance</taxon>
        <taxon>Millerieae</taxon>
        <taxon>Smallanthus</taxon>
    </lineage>
</organism>
<reference evidence="1 2" key="2">
    <citation type="journal article" date="2022" name="Mol. Ecol. Resour.">
        <title>The genomes of chicory, endive, great burdock and yacon provide insights into Asteraceae paleo-polyploidization history and plant inulin production.</title>
        <authorList>
            <person name="Fan W."/>
            <person name="Wang S."/>
            <person name="Wang H."/>
            <person name="Wang A."/>
            <person name="Jiang F."/>
            <person name="Liu H."/>
            <person name="Zhao H."/>
            <person name="Xu D."/>
            <person name="Zhang Y."/>
        </authorList>
    </citation>
    <scope>NUCLEOTIDE SEQUENCE [LARGE SCALE GENOMIC DNA]</scope>
    <source>
        <strain evidence="2">cv. Yunnan</strain>
        <tissue evidence="1">Leaves</tissue>
    </source>
</reference>
<evidence type="ECO:0000313" key="1">
    <source>
        <dbReference type="EMBL" id="KAI3686321.1"/>
    </source>
</evidence>
<dbReference type="EMBL" id="CM042044">
    <property type="protein sequence ID" value="KAI3686321.1"/>
    <property type="molecule type" value="Genomic_DNA"/>
</dbReference>
<keyword evidence="2" id="KW-1185">Reference proteome</keyword>